<dbReference type="PANTHER" id="PTHR47447:SF17">
    <property type="entry name" value="OS12G0638900 PROTEIN"/>
    <property type="match status" value="1"/>
</dbReference>
<dbReference type="Gene3D" id="1.25.40.10">
    <property type="entry name" value="Tetratricopeptide repeat domain"/>
    <property type="match status" value="2"/>
</dbReference>
<accession>A0A9P1G0P8</accession>
<evidence type="ECO:0000313" key="3">
    <source>
        <dbReference type="EMBL" id="CAI3995598.1"/>
    </source>
</evidence>
<dbReference type="EMBL" id="CAMXCT020002094">
    <property type="protein sequence ID" value="CAL1148973.1"/>
    <property type="molecule type" value="Genomic_DNA"/>
</dbReference>
<name>A0A9P1G0P8_9DINO</name>
<dbReference type="Pfam" id="PF01535">
    <property type="entry name" value="PPR"/>
    <property type="match status" value="1"/>
</dbReference>
<organism evidence="3">
    <name type="scientific">Cladocopium goreaui</name>
    <dbReference type="NCBI Taxonomy" id="2562237"/>
    <lineage>
        <taxon>Eukaryota</taxon>
        <taxon>Sar</taxon>
        <taxon>Alveolata</taxon>
        <taxon>Dinophyceae</taxon>
        <taxon>Suessiales</taxon>
        <taxon>Symbiodiniaceae</taxon>
        <taxon>Cladocopium</taxon>
    </lineage>
</organism>
<comment type="caution">
    <text evidence="3">The sequence shown here is derived from an EMBL/GenBank/DDBJ whole genome shotgun (WGS) entry which is preliminary data.</text>
</comment>
<dbReference type="Proteomes" id="UP001152797">
    <property type="component" value="Unassembled WGS sequence"/>
</dbReference>
<dbReference type="OrthoDB" id="422031at2759"/>
<proteinExistence type="predicted"/>
<dbReference type="PANTHER" id="PTHR47447">
    <property type="entry name" value="OS03G0856100 PROTEIN"/>
    <property type="match status" value="1"/>
</dbReference>
<keyword evidence="5" id="KW-1185">Reference proteome</keyword>
<dbReference type="InterPro" id="IPR011990">
    <property type="entry name" value="TPR-like_helical_dom_sf"/>
</dbReference>
<dbReference type="AlphaFoldDB" id="A0A9P1G0P8"/>
<evidence type="ECO:0000256" key="2">
    <source>
        <dbReference type="PROSITE-ProRule" id="PRU00708"/>
    </source>
</evidence>
<keyword evidence="1" id="KW-0677">Repeat</keyword>
<reference evidence="4 5" key="2">
    <citation type="submission" date="2024-05" db="EMBL/GenBank/DDBJ databases">
        <authorList>
            <person name="Chen Y."/>
            <person name="Shah S."/>
            <person name="Dougan E. K."/>
            <person name="Thang M."/>
            <person name="Chan C."/>
        </authorList>
    </citation>
    <scope>NUCLEOTIDE SEQUENCE [LARGE SCALE GENOMIC DNA]</scope>
</reference>
<evidence type="ECO:0000313" key="4">
    <source>
        <dbReference type="EMBL" id="CAL4782910.1"/>
    </source>
</evidence>
<protein>
    <submittedName>
        <fullName evidence="4">Pentatricopeptide repeat-containing protein, chloroplastic</fullName>
    </submittedName>
</protein>
<dbReference type="EMBL" id="CAMXCT030002094">
    <property type="protein sequence ID" value="CAL4782910.1"/>
    <property type="molecule type" value="Genomic_DNA"/>
</dbReference>
<dbReference type="PROSITE" id="PS51375">
    <property type="entry name" value="PPR"/>
    <property type="match status" value="2"/>
</dbReference>
<gene>
    <name evidence="3" type="ORF">C1SCF055_LOCUS22135</name>
</gene>
<feature type="repeat" description="PPR" evidence="2">
    <location>
        <begin position="391"/>
        <end position="425"/>
    </location>
</feature>
<evidence type="ECO:0000313" key="5">
    <source>
        <dbReference type="Proteomes" id="UP001152797"/>
    </source>
</evidence>
<dbReference type="EMBL" id="CAMXCT010002094">
    <property type="protein sequence ID" value="CAI3995598.1"/>
    <property type="molecule type" value="Genomic_DNA"/>
</dbReference>
<sequence>MSESSTSGRCAWLVVEGLRAEEKAADFDRQGQSAQAALHHSRAASKFKEAAEICPDADREELEGHAQDITARAVYLESLGGMPPSMPLEDHIGELSISLDLSVAQQPQDEQVPELLARSGVTGASAELCDSGLQLVQALKSQEEMQTFILRILASTWRKVKDDEASAPEFVGPNLQRTSVQELEGLVGNLRTGHEFLCFNGVQIGKTWIFSFVPLFAWRVADPWLMCPSSLRGAAWTSALGSLEDVRRASARPHIAVLGSLQCRCERAGRWTAVLRILDLMQGMFGLRADITALGSCLSACRWTMALQLLGTAGHWNIQLSGIAVNAAVSACSRGHQWLVALGSLGSLAGVVDVDGLTQINSVAKACEHGLHWDRVLSLMAGMGCKMCQPDVFSCSTGVSACSRTEHWEESMDLWRELQRRWVQPNEVAYGAACAASRLGSSEAALKLLAEMEQRRLVKNLIICNIQLSSYADGSNWQEALSLLDQMLKVGPAPNLISLRQVAAAAAAACCLQSRGLFNRLQRLIDEVLPSLRTPAERSERSESRKTFSSLVLVNSAIEALELLESHDSLGEGSVMALQDQMRPVLTRLQGLQGILPAMRSKTGEADLESLRLESFFNLGTSKLLHSSLVTLRLARLGLPWLCVARSCAREVHGESTVSWEPEAQVVLAWRAAQLLVEVTDGTEFALQRGNSVLLYGSCHGQWLMPILVEHDRSKHAERRILVALIAEVVKLNDVHALGGQLSTDL</sequence>
<feature type="repeat" description="PPR" evidence="2">
    <location>
        <begin position="460"/>
        <end position="494"/>
    </location>
</feature>
<reference evidence="3" key="1">
    <citation type="submission" date="2022-10" db="EMBL/GenBank/DDBJ databases">
        <authorList>
            <person name="Chen Y."/>
            <person name="Dougan E. K."/>
            <person name="Chan C."/>
            <person name="Rhodes N."/>
            <person name="Thang M."/>
        </authorList>
    </citation>
    <scope>NUCLEOTIDE SEQUENCE</scope>
</reference>
<evidence type="ECO:0000256" key="1">
    <source>
        <dbReference type="ARBA" id="ARBA00022737"/>
    </source>
</evidence>
<dbReference type="InterPro" id="IPR002885">
    <property type="entry name" value="PPR_rpt"/>
</dbReference>